<accession>A0A6D2I7W7</accession>
<name>A0A6D2I7W7_9BRAS</name>
<dbReference type="EMBL" id="CACVBM020000910">
    <property type="protein sequence ID" value="CAA7024657.1"/>
    <property type="molecule type" value="Genomic_DNA"/>
</dbReference>
<dbReference type="Proteomes" id="UP000467841">
    <property type="component" value="Unassembled WGS sequence"/>
</dbReference>
<evidence type="ECO:0008006" key="4">
    <source>
        <dbReference type="Google" id="ProtNLM"/>
    </source>
</evidence>
<evidence type="ECO:0000313" key="2">
    <source>
        <dbReference type="EMBL" id="CAA7024657.1"/>
    </source>
</evidence>
<feature type="chain" id="PRO_5025629397" description="GDSL esterase/lipase" evidence="1">
    <location>
        <begin position="22"/>
        <end position="132"/>
    </location>
</feature>
<evidence type="ECO:0000313" key="3">
    <source>
        <dbReference type="Proteomes" id="UP000467841"/>
    </source>
</evidence>
<dbReference type="AlphaFoldDB" id="A0A6D2I7W7"/>
<organism evidence="2 3">
    <name type="scientific">Microthlaspi erraticum</name>
    <dbReference type="NCBI Taxonomy" id="1685480"/>
    <lineage>
        <taxon>Eukaryota</taxon>
        <taxon>Viridiplantae</taxon>
        <taxon>Streptophyta</taxon>
        <taxon>Embryophyta</taxon>
        <taxon>Tracheophyta</taxon>
        <taxon>Spermatophyta</taxon>
        <taxon>Magnoliopsida</taxon>
        <taxon>eudicotyledons</taxon>
        <taxon>Gunneridae</taxon>
        <taxon>Pentapetalae</taxon>
        <taxon>rosids</taxon>
        <taxon>malvids</taxon>
        <taxon>Brassicales</taxon>
        <taxon>Brassicaceae</taxon>
        <taxon>Coluteocarpeae</taxon>
        <taxon>Microthlaspi</taxon>
    </lineage>
</organism>
<feature type="signal peptide" evidence="1">
    <location>
        <begin position="1"/>
        <end position="21"/>
    </location>
</feature>
<sequence>MAKNCNLIFFIAAVLESFTLAGLLANASGAGEPPLLFTFGDSSYDVGNTNWPKHSIALAFGTASLIPEVKFSEGSQMIHHATDLGYSDTTTSCCGTGSRNASGCGYSDVPWNLSSDPKSFLVLRRASQHGDN</sequence>
<keyword evidence="3" id="KW-1185">Reference proteome</keyword>
<protein>
    <recommendedName>
        <fullName evidence="4">GDSL esterase/lipase</fullName>
    </recommendedName>
</protein>
<evidence type="ECO:0000256" key="1">
    <source>
        <dbReference type="SAM" id="SignalP"/>
    </source>
</evidence>
<gene>
    <name evidence="2" type="ORF">MERR_LOCUS11892</name>
</gene>
<proteinExistence type="predicted"/>
<comment type="caution">
    <text evidence="2">The sequence shown here is derived from an EMBL/GenBank/DDBJ whole genome shotgun (WGS) entry which is preliminary data.</text>
</comment>
<reference evidence="2" key="1">
    <citation type="submission" date="2020-01" db="EMBL/GenBank/DDBJ databases">
        <authorList>
            <person name="Mishra B."/>
        </authorList>
    </citation>
    <scope>NUCLEOTIDE SEQUENCE [LARGE SCALE GENOMIC DNA]</scope>
</reference>
<keyword evidence="1" id="KW-0732">Signal</keyword>